<evidence type="ECO:0000313" key="4">
    <source>
        <dbReference type="Proteomes" id="UP000199001"/>
    </source>
</evidence>
<feature type="transmembrane region" description="Helical" evidence="2">
    <location>
        <begin position="96"/>
        <end position="114"/>
    </location>
</feature>
<feature type="transmembrane region" description="Helical" evidence="2">
    <location>
        <begin position="134"/>
        <end position="153"/>
    </location>
</feature>
<organism evidence="3 4">
    <name type="scientific">Micromonospora citrea</name>
    <dbReference type="NCBI Taxonomy" id="47855"/>
    <lineage>
        <taxon>Bacteria</taxon>
        <taxon>Bacillati</taxon>
        <taxon>Actinomycetota</taxon>
        <taxon>Actinomycetes</taxon>
        <taxon>Micromonosporales</taxon>
        <taxon>Micromonosporaceae</taxon>
        <taxon>Micromonospora</taxon>
    </lineage>
</organism>
<protein>
    <submittedName>
        <fullName evidence="3">Uncharacterized protein</fullName>
    </submittedName>
</protein>
<evidence type="ECO:0000313" key="3">
    <source>
        <dbReference type="EMBL" id="SCL70302.1"/>
    </source>
</evidence>
<feature type="transmembrane region" description="Helical" evidence="2">
    <location>
        <begin position="68"/>
        <end position="89"/>
    </location>
</feature>
<evidence type="ECO:0000256" key="1">
    <source>
        <dbReference type="SAM" id="MobiDB-lite"/>
    </source>
</evidence>
<dbReference type="EMBL" id="FMHZ01000002">
    <property type="protein sequence ID" value="SCL70302.1"/>
    <property type="molecule type" value="Genomic_DNA"/>
</dbReference>
<keyword evidence="2" id="KW-1133">Transmembrane helix</keyword>
<proteinExistence type="predicted"/>
<evidence type="ECO:0000256" key="2">
    <source>
        <dbReference type="SAM" id="Phobius"/>
    </source>
</evidence>
<feature type="region of interest" description="Disordered" evidence="1">
    <location>
        <begin position="1"/>
        <end position="21"/>
    </location>
</feature>
<dbReference type="Proteomes" id="UP000199001">
    <property type="component" value="Unassembled WGS sequence"/>
</dbReference>
<feature type="transmembrane region" description="Helical" evidence="2">
    <location>
        <begin position="30"/>
        <end position="56"/>
    </location>
</feature>
<keyword evidence="2" id="KW-0812">Transmembrane</keyword>
<dbReference type="RefSeq" id="WP_091105598.1">
    <property type="nucleotide sequence ID" value="NZ_FMHZ01000002.1"/>
</dbReference>
<keyword evidence="4" id="KW-1185">Reference proteome</keyword>
<gene>
    <name evidence="3" type="ORF">GA0070606_5354</name>
</gene>
<accession>A0A1C6VVP4</accession>
<keyword evidence="2" id="KW-0472">Membrane</keyword>
<reference evidence="4" key="1">
    <citation type="submission" date="2016-06" db="EMBL/GenBank/DDBJ databases">
        <authorList>
            <person name="Varghese N."/>
            <person name="Submissions Spin"/>
        </authorList>
    </citation>
    <scope>NUCLEOTIDE SEQUENCE [LARGE SCALE GENOMIC DNA]</scope>
    <source>
        <strain evidence="4">DSM 43903</strain>
    </source>
</reference>
<name>A0A1C6VVP4_9ACTN</name>
<dbReference type="AlphaFoldDB" id="A0A1C6VVP4"/>
<sequence>MTSAEEGGRHDGAVAQPSAPRERSHWAQPWILLVLALPGAVWSWYAAIVASAPFFGEEPSPVDRATTAAAFLSGASLWLTTALLAAVMFRRAVVPVLCGLVAAGFAALALSGTQPRAPLSEADIAGSLSAWTPPTSWALVLWGLIALTAWAYGRLRGVRHADR</sequence>
<feature type="compositionally biased region" description="Basic and acidic residues" evidence="1">
    <location>
        <begin position="1"/>
        <end position="12"/>
    </location>
</feature>